<keyword evidence="3" id="KW-1185">Reference proteome</keyword>
<reference evidence="2 3" key="1">
    <citation type="submission" date="2018-09" db="EMBL/GenBank/DDBJ databases">
        <title>YIM 75000 draft genome.</title>
        <authorList>
            <person name="Tang S."/>
            <person name="Feng Y."/>
        </authorList>
    </citation>
    <scope>NUCLEOTIDE SEQUENCE [LARGE SCALE GENOMIC DNA]</scope>
    <source>
        <strain evidence="2 3">YIM 75000</strain>
    </source>
</reference>
<protein>
    <submittedName>
        <fullName evidence="2">Uncharacterized protein</fullName>
    </submittedName>
</protein>
<name>A0A3A3YTF2_9ACTN</name>
<evidence type="ECO:0000313" key="3">
    <source>
        <dbReference type="Proteomes" id="UP000265614"/>
    </source>
</evidence>
<feature type="region of interest" description="Disordered" evidence="1">
    <location>
        <begin position="209"/>
        <end position="293"/>
    </location>
</feature>
<feature type="region of interest" description="Disordered" evidence="1">
    <location>
        <begin position="117"/>
        <end position="152"/>
    </location>
</feature>
<feature type="compositionally biased region" description="Gly residues" evidence="1">
    <location>
        <begin position="140"/>
        <end position="151"/>
    </location>
</feature>
<feature type="compositionally biased region" description="Pro residues" evidence="1">
    <location>
        <begin position="265"/>
        <end position="293"/>
    </location>
</feature>
<accession>A0A3A3YTF2</accession>
<gene>
    <name evidence="2" type="ORF">D5H78_12790</name>
</gene>
<dbReference type="AlphaFoldDB" id="A0A3A3YTF2"/>
<dbReference type="EMBL" id="QZEZ01000006">
    <property type="protein sequence ID" value="RJK94715.1"/>
    <property type="molecule type" value="Genomic_DNA"/>
</dbReference>
<proteinExistence type="predicted"/>
<comment type="caution">
    <text evidence="2">The sequence shown here is derived from an EMBL/GenBank/DDBJ whole genome shotgun (WGS) entry which is preliminary data.</text>
</comment>
<feature type="compositionally biased region" description="Low complexity" evidence="1">
    <location>
        <begin position="240"/>
        <end position="264"/>
    </location>
</feature>
<feature type="region of interest" description="Disordered" evidence="1">
    <location>
        <begin position="1"/>
        <end position="24"/>
    </location>
</feature>
<sequence>MGLAPAPGAAPTQEATVARFPRRSVPPVLDDPRAAQLTLAQQRTLLLLPLALDDAGRGLDDPGTLNGLLWGRFWEEHPPSELDADLAALAAAGFVVRYELDGVRYLAMLDWEEQQVVSRRQPSRFPAPPGGGRSKAWAGAGRGPAGAGGAGDPWSSVDGLMNVFGGAAGRLHDPQVQARGVRMLADLAGQIDPALGAKVRDRARSWVGTAADDPVHPDGGFGAAGGEHGEHPTVQGEAVRPAPTARTAPQDPAAPVDPAAQADAPPVPPTPPSTPEAPPAPDGEAPPPVPPAR</sequence>
<evidence type="ECO:0000256" key="1">
    <source>
        <dbReference type="SAM" id="MobiDB-lite"/>
    </source>
</evidence>
<organism evidence="2 3">
    <name type="scientific">Vallicoccus soli</name>
    <dbReference type="NCBI Taxonomy" id="2339232"/>
    <lineage>
        <taxon>Bacteria</taxon>
        <taxon>Bacillati</taxon>
        <taxon>Actinomycetota</taxon>
        <taxon>Actinomycetes</taxon>
        <taxon>Motilibacterales</taxon>
        <taxon>Vallicoccaceae</taxon>
        <taxon>Vallicoccus</taxon>
    </lineage>
</organism>
<dbReference type="Proteomes" id="UP000265614">
    <property type="component" value="Unassembled WGS sequence"/>
</dbReference>
<evidence type="ECO:0000313" key="2">
    <source>
        <dbReference type="EMBL" id="RJK94715.1"/>
    </source>
</evidence>